<evidence type="ECO:0000256" key="1">
    <source>
        <dbReference type="SAM" id="MobiDB-lite"/>
    </source>
</evidence>
<keyword evidence="3" id="KW-1185">Reference proteome</keyword>
<organism evidence="2 3">
    <name type="scientific">Puccinia sorghi</name>
    <dbReference type="NCBI Taxonomy" id="27349"/>
    <lineage>
        <taxon>Eukaryota</taxon>
        <taxon>Fungi</taxon>
        <taxon>Dikarya</taxon>
        <taxon>Basidiomycota</taxon>
        <taxon>Pucciniomycotina</taxon>
        <taxon>Pucciniomycetes</taxon>
        <taxon>Pucciniales</taxon>
        <taxon>Pucciniaceae</taxon>
        <taxon>Puccinia</taxon>
    </lineage>
</organism>
<dbReference type="AlphaFoldDB" id="A0A0L6USY8"/>
<accession>A0A0L6USY8</accession>
<feature type="compositionally biased region" description="Polar residues" evidence="1">
    <location>
        <begin position="17"/>
        <end position="27"/>
    </location>
</feature>
<evidence type="ECO:0000313" key="2">
    <source>
        <dbReference type="EMBL" id="KNZ51671.1"/>
    </source>
</evidence>
<dbReference type="OrthoDB" id="2408877at2759"/>
<protein>
    <submittedName>
        <fullName evidence="2">Uncharacterized protein</fullName>
    </submittedName>
</protein>
<dbReference type="EMBL" id="LAVV01008912">
    <property type="protein sequence ID" value="KNZ51671.1"/>
    <property type="molecule type" value="Genomic_DNA"/>
</dbReference>
<evidence type="ECO:0000313" key="3">
    <source>
        <dbReference type="Proteomes" id="UP000037035"/>
    </source>
</evidence>
<gene>
    <name evidence="2" type="ORF">VP01_386g15</name>
</gene>
<dbReference type="Proteomes" id="UP000037035">
    <property type="component" value="Unassembled WGS sequence"/>
</dbReference>
<comment type="caution">
    <text evidence="2">The sequence shown here is derived from an EMBL/GenBank/DDBJ whole genome shotgun (WGS) entry which is preliminary data.</text>
</comment>
<reference evidence="2 3" key="1">
    <citation type="submission" date="2015-08" db="EMBL/GenBank/DDBJ databases">
        <title>Next Generation Sequencing and Analysis of the Genome of Puccinia sorghi L Schw, the Causal Agent of Maize Common Rust.</title>
        <authorList>
            <person name="Rochi L."/>
            <person name="Burguener G."/>
            <person name="Darino M."/>
            <person name="Turjanski A."/>
            <person name="Kreff E."/>
            <person name="Dieguez M.J."/>
            <person name="Sacco F."/>
        </authorList>
    </citation>
    <scope>NUCLEOTIDE SEQUENCE [LARGE SCALE GENOMIC DNA]</scope>
    <source>
        <strain evidence="2 3">RO10H11247</strain>
    </source>
</reference>
<sequence length="118" mass="13869">MPRSSRRAQSIRKPHRNTPTAHQTTSHINKKRYLAEPTRLERPPDITNYLLYLNTTQFKQEFRMSQDSFLNLVSMIVTHPVFHNNSNISQRPVQDQLTNIRRISHFVLLTSERGNITS</sequence>
<dbReference type="VEuPathDB" id="FungiDB:VP01_386g15"/>
<feature type="region of interest" description="Disordered" evidence="1">
    <location>
        <begin position="1"/>
        <end position="39"/>
    </location>
</feature>
<proteinExistence type="predicted"/>
<feature type="compositionally biased region" description="Basic residues" evidence="1">
    <location>
        <begin position="1"/>
        <end position="16"/>
    </location>
</feature>
<name>A0A0L6USY8_9BASI</name>